<organism evidence="2 3">
    <name type="scientific">Colletotrichum chrysophilum</name>
    <dbReference type="NCBI Taxonomy" id="1836956"/>
    <lineage>
        <taxon>Eukaryota</taxon>
        <taxon>Fungi</taxon>
        <taxon>Dikarya</taxon>
        <taxon>Ascomycota</taxon>
        <taxon>Pezizomycotina</taxon>
        <taxon>Sordariomycetes</taxon>
        <taxon>Hypocreomycetidae</taxon>
        <taxon>Glomerellales</taxon>
        <taxon>Glomerellaceae</taxon>
        <taxon>Colletotrichum</taxon>
        <taxon>Colletotrichum gloeosporioides species complex</taxon>
    </lineage>
</organism>
<sequence length="114" mass="12762">MAGTSTKHTKGLQCHFSTLSLELTSEAQLSLQKERAPTAGASARLKQAPSSRRLSPAVQPPIIAPRRLLSYGSPRARRHIRWQPLFLRCLIHLNDFTFTFSDVNTNNNVYTITT</sequence>
<reference evidence="2" key="1">
    <citation type="submission" date="2023-01" db="EMBL/GenBank/DDBJ databases">
        <title>Colletotrichum chrysophilum M932 genome sequence.</title>
        <authorList>
            <person name="Baroncelli R."/>
        </authorList>
    </citation>
    <scope>NUCLEOTIDE SEQUENCE</scope>
    <source>
        <strain evidence="2">M932</strain>
    </source>
</reference>
<keyword evidence="3" id="KW-1185">Reference proteome</keyword>
<comment type="caution">
    <text evidence="2">The sequence shown here is derived from an EMBL/GenBank/DDBJ whole genome shotgun (WGS) entry which is preliminary data.</text>
</comment>
<dbReference type="AlphaFoldDB" id="A0AAD9AHR6"/>
<gene>
    <name evidence="2" type="ORF">CCHR01_10486</name>
</gene>
<dbReference type="EMBL" id="JAQOWY010000220">
    <property type="protein sequence ID" value="KAK1846907.1"/>
    <property type="molecule type" value="Genomic_DNA"/>
</dbReference>
<accession>A0AAD9AHR6</accession>
<proteinExistence type="predicted"/>
<evidence type="ECO:0000313" key="2">
    <source>
        <dbReference type="EMBL" id="KAK1846907.1"/>
    </source>
</evidence>
<evidence type="ECO:0000256" key="1">
    <source>
        <dbReference type="SAM" id="MobiDB-lite"/>
    </source>
</evidence>
<feature type="region of interest" description="Disordered" evidence="1">
    <location>
        <begin position="31"/>
        <end position="57"/>
    </location>
</feature>
<dbReference type="Proteomes" id="UP001243330">
    <property type="component" value="Unassembled WGS sequence"/>
</dbReference>
<evidence type="ECO:0000313" key="3">
    <source>
        <dbReference type="Proteomes" id="UP001243330"/>
    </source>
</evidence>
<protein>
    <submittedName>
        <fullName evidence="2">Uncharacterized protein</fullName>
    </submittedName>
</protein>
<name>A0AAD9AHR6_9PEZI</name>